<reference evidence="2 3" key="1">
    <citation type="submission" date="2017-09" db="EMBL/GenBank/DDBJ databases">
        <title>Large-scale bioinformatics analysis of Bacillus genomes uncovers conserved roles of natural products in bacterial physiology.</title>
        <authorList>
            <consortium name="Agbiome Team Llc"/>
            <person name="Bleich R.M."/>
            <person name="Kirk G.J."/>
            <person name="Santa Maria K.C."/>
            <person name="Allen S.E."/>
            <person name="Farag S."/>
            <person name="Shank E.A."/>
            <person name="Bowers A."/>
        </authorList>
    </citation>
    <scope>NUCLEOTIDE SEQUENCE [LARGE SCALE GENOMIC DNA]</scope>
    <source>
        <strain evidence="2 3">AFS003229</strain>
    </source>
</reference>
<dbReference type="KEGG" id="pbut:DTO10_22340"/>
<dbReference type="Proteomes" id="UP000260457">
    <property type="component" value="Chromosome"/>
</dbReference>
<dbReference type="Proteomes" id="UP000220106">
    <property type="component" value="Unassembled WGS sequence"/>
</dbReference>
<accession>A0AAX0RQ73</accession>
<reference evidence="1 4" key="2">
    <citation type="submission" date="2018-07" db="EMBL/GenBank/DDBJ databases">
        <title>The molecular basis for the intramolecular migration of carboxyl group in the catabolism of para-hydroxybenzoate via gentisate.</title>
        <authorList>
            <person name="Zhao H."/>
            <person name="Xu Y."/>
            <person name="Lin S."/>
            <person name="Spain J.C."/>
            <person name="Zhou N.-Y."/>
        </authorList>
    </citation>
    <scope>NUCLEOTIDE SEQUENCE [LARGE SCALE GENOMIC DNA]</scope>
    <source>
        <strain evidence="1 4">PHB-7a</strain>
    </source>
</reference>
<sequence>MAELKEKEQQSGAERETRTIALIQKVSKFNWFENVGEEKGRLEAEQALKAFITQNELGIEKIEWISRGEFVASYADAQISNTGLYEFIGKSYQTIVNEAQEKGNGTDVAKAVDAVTDSVFHATFDKAFELFSESSEELVKYVVELTVYIALMAYAQEAKGLSGENSFAQLAAVLEQGHLPVNIADGTIYVL</sequence>
<dbReference type="GeneID" id="95400948"/>
<dbReference type="EMBL" id="NUEQ01000146">
    <property type="protein sequence ID" value="PEJ23540.1"/>
    <property type="molecule type" value="Genomic_DNA"/>
</dbReference>
<evidence type="ECO:0000313" key="2">
    <source>
        <dbReference type="EMBL" id="PEJ23540.1"/>
    </source>
</evidence>
<proteinExistence type="predicted"/>
<name>A0AAX0RQ73_9BACI</name>
<dbReference type="RefSeq" id="WP_098178212.1">
    <property type="nucleotide sequence ID" value="NZ_CP030926.1"/>
</dbReference>
<dbReference type="AlphaFoldDB" id="A0AAX0RQ73"/>
<organism evidence="2 3">
    <name type="scientific">Peribacillus butanolivorans</name>
    <dbReference type="NCBI Taxonomy" id="421767"/>
    <lineage>
        <taxon>Bacteria</taxon>
        <taxon>Bacillati</taxon>
        <taxon>Bacillota</taxon>
        <taxon>Bacilli</taxon>
        <taxon>Bacillales</taxon>
        <taxon>Bacillaceae</taxon>
        <taxon>Peribacillus</taxon>
    </lineage>
</organism>
<keyword evidence="4" id="KW-1185">Reference proteome</keyword>
<dbReference type="EMBL" id="CP030926">
    <property type="protein sequence ID" value="AXN40841.1"/>
    <property type="molecule type" value="Genomic_DNA"/>
</dbReference>
<evidence type="ECO:0000313" key="1">
    <source>
        <dbReference type="EMBL" id="AXN40841.1"/>
    </source>
</evidence>
<gene>
    <name evidence="2" type="ORF">CN689_27975</name>
    <name evidence="1" type="ORF">DTO10_22340</name>
</gene>
<protein>
    <submittedName>
        <fullName evidence="2">Uncharacterized protein</fullName>
    </submittedName>
</protein>
<evidence type="ECO:0000313" key="4">
    <source>
        <dbReference type="Proteomes" id="UP000260457"/>
    </source>
</evidence>
<evidence type="ECO:0000313" key="3">
    <source>
        <dbReference type="Proteomes" id="UP000220106"/>
    </source>
</evidence>